<organism evidence="1">
    <name type="scientific">Hyperionvirus sp</name>
    <dbReference type="NCBI Taxonomy" id="2487770"/>
    <lineage>
        <taxon>Viruses</taxon>
        <taxon>Varidnaviria</taxon>
        <taxon>Bamfordvirae</taxon>
        <taxon>Nucleocytoviricota</taxon>
        <taxon>Megaviricetes</taxon>
        <taxon>Imitervirales</taxon>
        <taxon>Mimiviridae</taxon>
        <taxon>Klosneuvirinae</taxon>
    </lineage>
</organism>
<sequence length="218" mass="24696">MNYDLTPNNEISNFFTLPETQFPNIIDIEVGNNFSMLGNLTSAYLTEHYVFDIDPTRSAYAFLDNRFAIVPINRFIHNVFTTFAVPYDVRTNSGVIIDAFERIHFNNNPLVTGNILVRYTFSDLDSFETAANHPTVSIVRVSGPLTNRIYEVVSTVPFNTRGLAHHTETHLSGNILINPNDDIYLLLSRDNDDGRLHSLGLFPRLNPRAVSLEVLTVY</sequence>
<evidence type="ECO:0000313" key="1">
    <source>
        <dbReference type="EMBL" id="AYV83394.1"/>
    </source>
</evidence>
<protein>
    <submittedName>
        <fullName evidence="1">Uncharacterized protein</fullName>
    </submittedName>
</protein>
<proteinExistence type="predicted"/>
<name>A0A3G5AA81_9VIRU</name>
<gene>
    <name evidence="1" type="ORF">Hyperionvirus6_75</name>
</gene>
<dbReference type="EMBL" id="MK072388">
    <property type="protein sequence ID" value="AYV83394.1"/>
    <property type="molecule type" value="Genomic_DNA"/>
</dbReference>
<reference evidence="1" key="1">
    <citation type="submission" date="2018-10" db="EMBL/GenBank/DDBJ databases">
        <title>Hidden diversity of soil giant viruses.</title>
        <authorList>
            <person name="Schulz F."/>
            <person name="Alteio L."/>
            <person name="Goudeau D."/>
            <person name="Ryan E.M."/>
            <person name="Malmstrom R.R."/>
            <person name="Blanchard J."/>
            <person name="Woyke T."/>
        </authorList>
    </citation>
    <scope>NUCLEOTIDE SEQUENCE</scope>
    <source>
        <strain evidence="1">HYV1</strain>
    </source>
</reference>
<accession>A0A3G5AA81</accession>